<accession>A0ACC2N8X6</accession>
<dbReference type="Proteomes" id="UP001239111">
    <property type="component" value="Chromosome 4"/>
</dbReference>
<evidence type="ECO:0000313" key="2">
    <source>
        <dbReference type="Proteomes" id="UP001239111"/>
    </source>
</evidence>
<dbReference type="EMBL" id="CM056744">
    <property type="protein sequence ID" value="KAJ8667659.1"/>
    <property type="molecule type" value="Genomic_DNA"/>
</dbReference>
<sequence>MSHATCCIKSCKNTVKNKCLFYRFPTAASKKDQRERWISIVRKVNKFEPDWEPKLHLRICSAHFIGDRKSIDKLSPNYVPTIFTNLSSRQKSKNLSALKRHERFMERRRQDFCTKPNVVVNPCATIFPHEDHNYGIKKEHPKTPVKTTNVKPATESGKPPNKKINTQKWKIHGIPNVPEVPEVVIPFTPECNSQGCQVYIPVARSPPWDSFVCCRYIGLDGKADAEIQTEMLEPHCTVKFRKDRLYKSTKCGTPHKTYVDALVGPNFAYTDTVRVFNYDVISAIKNEEQMLELAGVTTDTFNFLMRRLEDIGNEKVTRKNRLLIFLIKLKSGMNSTAVSVFFGCHRSTVRRVFTAVAQSLSKSIHSEIIYPSRDVVIGTLPQRALPEGESTGTEEECTGTEHNCSNIQTNLPSTDENFVYTYSQCKEEFTAKIYVSVNKSGFVSLTSDWSTDKVNGLPPDPESDSESTIAKNATSFPKGFLELQLRIGKDGKKTIVVLPRFSNHDDAHSAEESWETSKSPRVKVHVKRIVQRLRTFKMLEKIPDVLIKNLDDIMRVCCVLINLQPITITERGPYTKHKNKEIQ</sequence>
<gene>
    <name evidence="1" type="ORF">QAD02_009322</name>
</gene>
<reference evidence="1" key="1">
    <citation type="submission" date="2023-04" db="EMBL/GenBank/DDBJ databases">
        <title>A chromosome-level genome assembly of the parasitoid wasp Eretmocerus hayati.</title>
        <authorList>
            <person name="Zhong Y."/>
            <person name="Liu S."/>
            <person name="Liu Y."/>
        </authorList>
    </citation>
    <scope>NUCLEOTIDE SEQUENCE</scope>
    <source>
        <strain evidence="1">ZJU_SS_LIU_2023</strain>
    </source>
</reference>
<comment type="caution">
    <text evidence="1">The sequence shown here is derived from an EMBL/GenBank/DDBJ whole genome shotgun (WGS) entry which is preliminary data.</text>
</comment>
<name>A0ACC2N8X6_9HYME</name>
<keyword evidence="2" id="KW-1185">Reference proteome</keyword>
<evidence type="ECO:0000313" key="1">
    <source>
        <dbReference type="EMBL" id="KAJ8667659.1"/>
    </source>
</evidence>
<organism evidence="1 2">
    <name type="scientific">Eretmocerus hayati</name>
    <dbReference type="NCBI Taxonomy" id="131215"/>
    <lineage>
        <taxon>Eukaryota</taxon>
        <taxon>Metazoa</taxon>
        <taxon>Ecdysozoa</taxon>
        <taxon>Arthropoda</taxon>
        <taxon>Hexapoda</taxon>
        <taxon>Insecta</taxon>
        <taxon>Pterygota</taxon>
        <taxon>Neoptera</taxon>
        <taxon>Endopterygota</taxon>
        <taxon>Hymenoptera</taxon>
        <taxon>Apocrita</taxon>
        <taxon>Proctotrupomorpha</taxon>
        <taxon>Chalcidoidea</taxon>
        <taxon>Aphelinidae</taxon>
        <taxon>Aphelininae</taxon>
        <taxon>Eretmocerus</taxon>
    </lineage>
</organism>
<proteinExistence type="predicted"/>
<protein>
    <submittedName>
        <fullName evidence="1">Uncharacterized protein</fullName>
    </submittedName>
</protein>